<feature type="transmembrane region" description="Helical" evidence="1">
    <location>
        <begin position="30"/>
        <end position="55"/>
    </location>
</feature>
<dbReference type="AlphaFoldDB" id="A0A1H6J3L7"/>
<evidence type="ECO:0000256" key="1">
    <source>
        <dbReference type="SAM" id="Phobius"/>
    </source>
</evidence>
<accession>A0A1H6J3L7</accession>
<keyword evidence="1" id="KW-1133">Transmembrane helix</keyword>
<evidence type="ECO:0000313" key="3">
    <source>
        <dbReference type="Proteomes" id="UP000199215"/>
    </source>
</evidence>
<organism evidence="2 3">
    <name type="scientific">Halopenitus malekzadehii</name>
    <dbReference type="NCBI Taxonomy" id="1267564"/>
    <lineage>
        <taxon>Archaea</taxon>
        <taxon>Methanobacteriati</taxon>
        <taxon>Methanobacteriota</taxon>
        <taxon>Stenosarchaea group</taxon>
        <taxon>Halobacteria</taxon>
        <taxon>Halobacteriales</taxon>
        <taxon>Haloferacaceae</taxon>
        <taxon>Halopenitus</taxon>
    </lineage>
</organism>
<name>A0A1H6J3L7_9EURY</name>
<dbReference type="EMBL" id="FNWU01000005">
    <property type="protein sequence ID" value="SEH53530.1"/>
    <property type="molecule type" value="Genomic_DNA"/>
</dbReference>
<dbReference type="Proteomes" id="UP000199215">
    <property type="component" value="Unassembled WGS sequence"/>
</dbReference>
<sequence length="102" mass="11019">MRRNRGAVNYAAGTATSKAGLVNMYIHGGAIISALTLLLGLLSAGSLDAAIQVWWEFYMAKVLPWPIDELLTTAGFIDLIVSHAITISVGLMSATSKWWLRV</sequence>
<keyword evidence="1" id="KW-0812">Transmembrane</keyword>
<evidence type="ECO:0000313" key="2">
    <source>
        <dbReference type="EMBL" id="SEH53530.1"/>
    </source>
</evidence>
<feature type="transmembrane region" description="Helical" evidence="1">
    <location>
        <begin position="75"/>
        <end position="100"/>
    </location>
</feature>
<protein>
    <submittedName>
        <fullName evidence="2">Uncharacterized protein</fullName>
    </submittedName>
</protein>
<gene>
    <name evidence="2" type="ORF">SAMN05192561_10563</name>
</gene>
<proteinExistence type="predicted"/>
<keyword evidence="1" id="KW-0472">Membrane</keyword>
<reference evidence="2 3" key="1">
    <citation type="submission" date="2016-10" db="EMBL/GenBank/DDBJ databases">
        <authorList>
            <person name="de Groot N.N."/>
        </authorList>
    </citation>
    <scope>NUCLEOTIDE SEQUENCE [LARGE SCALE GENOMIC DNA]</scope>
    <source>
        <strain evidence="2 3">IBRC-M10418</strain>
    </source>
</reference>
<keyword evidence="3" id="KW-1185">Reference proteome</keyword>